<dbReference type="Proteomes" id="UP001153714">
    <property type="component" value="Chromosome 2"/>
</dbReference>
<dbReference type="Pfam" id="PF02944">
    <property type="entry name" value="BESS"/>
    <property type="match status" value="1"/>
</dbReference>
<dbReference type="GO" id="GO:0005634">
    <property type="term" value="C:nucleus"/>
    <property type="evidence" value="ECO:0007669"/>
    <property type="project" value="UniProtKB-SubCell"/>
</dbReference>
<dbReference type="PANTHER" id="PTHR12243:SF60">
    <property type="entry name" value="SI:CH211-15D5.12-RELATED"/>
    <property type="match status" value="1"/>
</dbReference>
<accession>A0A9N9R2Y4</accession>
<keyword evidence="1" id="KW-0539">Nucleus</keyword>
<dbReference type="GO" id="GO:0003677">
    <property type="term" value="F:DNA binding"/>
    <property type="evidence" value="ECO:0007669"/>
    <property type="project" value="InterPro"/>
</dbReference>
<dbReference type="EMBL" id="OU893333">
    <property type="protein sequence ID" value="CAG9788475.1"/>
    <property type="molecule type" value="Genomic_DNA"/>
</dbReference>
<dbReference type="GO" id="GO:0005667">
    <property type="term" value="C:transcription regulator complex"/>
    <property type="evidence" value="ECO:0007669"/>
    <property type="project" value="TreeGrafter"/>
</dbReference>
<evidence type="ECO:0000313" key="5">
    <source>
        <dbReference type="EMBL" id="CAG9788475.1"/>
    </source>
</evidence>
<evidence type="ECO:0000259" key="3">
    <source>
        <dbReference type="PROSITE" id="PS51029"/>
    </source>
</evidence>
<dbReference type="PROSITE" id="PS51029">
    <property type="entry name" value="MADF"/>
    <property type="match status" value="1"/>
</dbReference>
<feature type="domain" description="BESS" evidence="4">
    <location>
        <begin position="201"/>
        <end position="240"/>
    </location>
</feature>
<dbReference type="InterPro" id="IPR004210">
    <property type="entry name" value="BESS_motif"/>
</dbReference>
<evidence type="ECO:0000256" key="1">
    <source>
        <dbReference type="PROSITE-ProRule" id="PRU00371"/>
    </source>
</evidence>
<protein>
    <recommendedName>
        <fullName evidence="7">MADF domain-containing protein</fullName>
    </recommendedName>
</protein>
<dbReference type="PANTHER" id="PTHR12243">
    <property type="entry name" value="MADF DOMAIN TRANSCRIPTION FACTOR"/>
    <property type="match status" value="1"/>
</dbReference>
<evidence type="ECO:0008006" key="7">
    <source>
        <dbReference type="Google" id="ProtNLM"/>
    </source>
</evidence>
<reference evidence="5" key="1">
    <citation type="submission" date="2021-12" db="EMBL/GenBank/DDBJ databases">
        <authorList>
            <person name="King R."/>
        </authorList>
    </citation>
    <scope>NUCLEOTIDE SEQUENCE</scope>
</reference>
<reference evidence="5" key="2">
    <citation type="submission" date="2022-10" db="EMBL/GenBank/DDBJ databases">
        <authorList>
            <consortium name="ENA_rothamsted_submissions"/>
            <consortium name="culmorum"/>
            <person name="King R."/>
        </authorList>
    </citation>
    <scope>NUCLEOTIDE SEQUENCE</scope>
</reference>
<dbReference type="PROSITE" id="PS51031">
    <property type="entry name" value="BESS"/>
    <property type="match status" value="1"/>
</dbReference>
<dbReference type="InterPro" id="IPR006578">
    <property type="entry name" value="MADF-dom"/>
</dbReference>
<dbReference type="SMART" id="SM00595">
    <property type="entry name" value="MADF"/>
    <property type="match status" value="1"/>
</dbReference>
<feature type="domain" description="MADF" evidence="3">
    <location>
        <begin position="5"/>
        <end position="90"/>
    </location>
</feature>
<dbReference type="OrthoDB" id="6081971at2759"/>
<dbReference type="AlphaFoldDB" id="A0A9N9R2Y4"/>
<dbReference type="GO" id="GO:0006357">
    <property type="term" value="P:regulation of transcription by RNA polymerase II"/>
    <property type="evidence" value="ECO:0007669"/>
    <property type="project" value="TreeGrafter"/>
</dbReference>
<keyword evidence="6" id="KW-1185">Reference proteome</keyword>
<evidence type="ECO:0000259" key="4">
    <source>
        <dbReference type="PROSITE" id="PS51031"/>
    </source>
</evidence>
<sequence length="252" mass="29204">MTDKQLIEYVKQRPVLYDKSQGLYRDNIVRNIAWEEIAELMDAPVEDIKEKWAKLRNAYNSALQRRRKKTNLKYPWKFEKKMEFLMPFIDGKSVATNFSIDSIIIDDDTSTTNISSDDRITNKHANVTNDEDSTRDSEDSEVSPSPVQSPAQGGSTSHDVATNIITTHTIKSKSYDALLRDMVDMMKSSHAMKLKRTITDMDENDHFFLSMSKRLKTLPPRDQADIKFQIHKLIHDFEIKMLKSNDKRTLLN</sequence>
<dbReference type="InterPro" id="IPR039353">
    <property type="entry name" value="TF_Adf1"/>
</dbReference>
<name>A0A9N9R2Y4_9NEOP</name>
<comment type="subcellular location">
    <subcellularLocation>
        <location evidence="1">Nucleus</location>
    </subcellularLocation>
</comment>
<organism evidence="5 6">
    <name type="scientific">Diatraea saccharalis</name>
    <name type="common">sugarcane borer</name>
    <dbReference type="NCBI Taxonomy" id="40085"/>
    <lineage>
        <taxon>Eukaryota</taxon>
        <taxon>Metazoa</taxon>
        <taxon>Ecdysozoa</taxon>
        <taxon>Arthropoda</taxon>
        <taxon>Hexapoda</taxon>
        <taxon>Insecta</taxon>
        <taxon>Pterygota</taxon>
        <taxon>Neoptera</taxon>
        <taxon>Endopterygota</taxon>
        <taxon>Lepidoptera</taxon>
        <taxon>Glossata</taxon>
        <taxon>Ditrysia</taxon>
        <taxon>Pyraloidea</taxon>
        <taxon>Crambidae</taxon>
        <taxon>Crambinae</taxon>
        <taxon>Diatraea</taxon>
    </lineage>
</organism>
<dbReference type="Pfam" id="PF10545">
    <property type="entry name" value="MADF_DNA_bdg"/>
    <property type="match status" value="1"/>
</dbReference>
<evidence type="ECO:0000313" key="6">
    <source>
        <dbReference type="Proteomes" id="UP001153714"/>
    </source>
</evidence>
<proteinExistence type="predicted"/>
<feature type="region of interest" description="Disordered" evidence="2">
    <location>
        <begin position="114"/>
        <end position="158"/>
    </location>
</feature>
<gene>
    <name evidence="5" type="ORF">DIATSA_LOCUS6274</name>
</gene>
<feature type="compositionally biased region" description="Polar residues" evidence="2">
    <location>
        <begin position="145"/>
        <end position="158"/>
    </location>
</feature>
<evidence type="ECO:0000256" key="2">
    <source>
        <dbReference type="SAM" id="MobiDB-lite"/>
    </source>
</evidence>